<feature type="transmembrane region" description="Helical" evidence="1">
    <location>
        <begin position="47"/>
        <end position="66"/>
    </location>
</feature>
<reference evidence="2 3" key="1">
    <citation type="submission" date="2020-11" db="EMBL/GenBank/DDBJ databases">
        <authorList>
            <person name="Joergensen J.B."/>
            <person name="Djurhuus A.M."/>
            <person name="Carstens A.B."/>
            <person name="Kot W."/>
            <person name="Neve H."/>
            <person name="Morris C.E."/>
            <person name="Hansen L.H."/>
        </authorList>
    </citation>
    <scope>NUCLEOTIDE SEQUENCE [LARGE SCALE GENOMIC DNA]</scope>
</reference>
<keyword evidence="1" id="KW-1133">Transmembrane helix</keyword>
<evidence type="ECO:0000256" key="1">
    <source>
        <dbReference type="SAM" id="Phobius"/>
    </source>
</evidence>
<sequence>MSKIKSAGRKLGAIVQGVGIAFAVAISITLGFLLGLVVRTALVAWRFLPYLIIIGICVWVLSGCVYQPINVEVFVPTTAYVGGDVTLDASKAVQNVK</sequence>
<keyword evidence="3" id="KW-1185">Reference proteome</keyword>
<name>A0A7T8EQJ8_9CAUD</name>
<evidence type="ECO:0000313" key="2">
    <source>
        <dbReference type="EMBL" id="QQO90775.1"/>
    </source>
</evidence>
<protein>
    <submittedName>
        <fullName evidence="2">Uncharacterized protein</fullName>
    </submittedName>
</protein>
<dbReference type="Proteomes" id="UP000595692">
    <property type="component" value="Segment"/>
</dbReference>
<proteinExistence type="predicted"/>
<dbReference type="EMBL" id="MW286266">
    <property type="protein sequence ID" value="QQO90775.1"/>
    <property type="molecule type" value="Genomic_DNA"/>
</dbReference>
<evidence type="ECO:0000313" key="3">
    <source>
        <dbReference type="Proteomes" id="UP000595692"/>
    </source>
</evidence>
<organism evidence="2 3">
    <name type="scientific">Pseudomonas phage Bertil</name>
    <dbReference type="NCBI Taxonomy" id="2801385"/>
    <lineage>
        <taxon>Viruses</taxon>
        <taxon>Duplodnaviria</taxon>
        <taxon>Heunggongvirae</taxon>
        <taxon>Uroviricota</taxon>
        <taxon>Caudoviricetes</taxon>
        <taxon>Autographivirales</taxon>
        <taxon>Autoscriptoviridae</taxon>
        <taxon>Bertilvirus</taxon>
        <taxon>Bertilvirus bertil</taxon>
    </lineage>
</organism>
<feature type="transmembrane region" description="Helical" evidence="1">
    <location>
        <begin position="12"/>
        <end position="35"/>
    </location>
</feature>
<accession>A0A7T8EQJ8</accession>
<keyword evidence="1" id="KW-0812">Transmembrane</keyword>
<keyword evidence="1" id="KW-0472">Membrane</keyword>